<evidence type="ECO:0000256" key="1">
    <source>
        <dbReference type="ARBA" id="ARBA00022598"/>
    </source>
</evidence>
<comment type="caution">
    <text evidence="3">The sequence shown here is derived from an EMBL/GenBank/DDBJ whole genome shotgun (WGS) entry which is preliminary data.</text>
</comment>
<dbReference type="SUPFAM" id="SSF55681">
    <property type="entry name" value="Class II aaRS and biotin synthetases"/>
    <property type="match status" value="1"/>
</dbReference>
<evidence type="ECO:0000313" key="4">
    <source>
        <dbReference type="Proteomes" id="UP000191680"/>
    </source>
</evidence>
<name>A0A1V6LN57_9FLAO</name>
<dbReference type="RefSeq" id="WP_080319882.1">
    <property type="nucleotide sequence ID" value="NZ_MTBC01000012.1"/>
</dbReference>
<dbReference type="InterPro" id="IPR004408">
    <property type="entry name" value="Biotin_CoA_COase_ligase"/>
</dbReference>
<evidence type="ECO:0000259" key="2">
    <source>
        <dbReference type="PROSITE" id="PS51733"/>
    </source>
</evidence>
<dbReference type="Proteomes" id="UP000191680">
    <property type="component" value="Unassembled WGS sequence"/>
</dbReference>
<dbReference type="OrthoDB" id="9807064at2"/>
<organism evidence="3 4">
    <name type="scientific">Croceivirga radicis</name>
    <dbReference type="NCBI Taxonomy" id="1929488"/>
    <lineage>
        <taxon>Bacteria</taxon>
        <taxon>Pseudomonadati</taxon>
        <taxon>Bacteroidota</taxon>
        <taxon>Flavobacteriia</taxon>
        <taxon>Flavobacteriales</taxon>
        <taxon>Flavobacteriaceae</taxon>
        <taxon>Croceivirga</taxon>
    </lineage>
</organism>
<reference evidence="3 4" key="1">
    <citation type="submission" date="2016-12" db="EMBL/GenBank/DDBJ databases">
        <authorList>
            <person name="Song W.-J."/>
            <person name="Kurnit D.M."/>
        </authorList>
    </citation>
    <scope>NUCLEOTIDE SEQUENCE [LARGE SCALE GENOMIC DNA]</scope>
    <source>
        <strain evidence="3 4">HSG9</strain>
    </source>
</reference>
<dbReference type="PANTHER" id="PTHR12835">
    <property type="entry name" value="BIOTIN PROTEIN LIGASE"/>
    <property type="match status" value="1"/>
</dbReference>
<dbReference type="GO" id="GO:0004077">
    <property type="term" value="F:biotin--[biotin carboxyl-carrier protein] ligase activity"/>
    <property type="evidence" value="ECO:0007669"/>
    <property type="project" value="InterPro"/>
</dbReference>
<dbReference type="GO" id="GO:0005737">
    <property type="term" value="C:cytoplasm"/>
    <property type="evidence" value="ECO:0007669"/>
    <property type="project" value="TreeGrafter"/>
</dbReference>
<dbReference type="NCBIfam" id="TIGR00121">
    <property type="entry name" value="birA_ligase"/>
    <property type="match status" value="1"/>
</dbReference>
<evidence type="ECO:0000313" key="3">
    <source>
        <dbReference type="EMBL" id="OQD41634.1"/>
    </source>
</evidence>
<sequence length="243" mass="27173">MQLIKLDATASTNLYLKELLVNGFTADYTVVWAKNQTKGRGQMGNQWLVEPGKNLTFSVLRSGLALAPEDFFYLNAIVSLSIVDVLKSMTIVPVTVKWPNDIMAGNKKICGILTENQFKGPVIDKSIMGIGLNVNQTNFGEMSNVTSLKTLVGTDFNLEIILGELIKAVKRRFLEYPKENYLALLKVYEQQLFRINKVSAFEDGEGKISNAMILGVARSGKLKLLKEDESEIQIAFKELRLLY</sequence>
<dbReference type="PROSITE" id="PS51733">
    <property type="entry name" value="BPL_LPL_CATALYTIC"/>
    <property type="match status" value="1"/>
</dbReference>
<dbReference type="PANTHER" id="PTHR12835:SF5">
    <property type="entry name" value="BIOTIN--PROTEIN LIGASE"/>
    <property type="match status" value="1"/>
</dbReference>
<keyword evidence="1 3" id="KW-0436">Ligase</keyword>
<keyword evidence="4" id="KW-1185">Reference proteome</keyword>
<dbReference type="Pfam" id="PF03099">
    <property type="entry name" value="BPL_LplA_LipB"/>
    <property type="match status" value="1"/>
</dbReference>
<dbReference type="EMBL" id="MTBC01000012">
    <property type="protein sequence ID" value="OQD41634.1"/>
    <property type="molecule type" value="Genomic_DNA"/>
</dbReference>
<protein>
    <submittedName>
        <fullName evidence="3">Biotin--[acetyl-CoA-carboxylase] ligase</fullName>
    </submittedName>
</protein>
<dbReference type="AlphaFoldDB" id="A0A1V6LN57"/>
<dbReference type="InterPro" id="IPR004143">
    <property type="entry name" value="BPL_LPL_catalytic"/>
</dbReference>
<gene>
    <name evidence="3" type="ORF">BUL40_14775</name>
</gene>
<proteinExistence type="predicted"/>
<dbReference type="Gene3D" id="3.30.930.10">
    <property type="entry name" value="Bira Bifunctional Protein, Domain 2"/>
    <property type="match status" value="1"/>
</dbReference>
<dbReference type="CDD" id="cd16442">
    <property type="entry name" value="BPL"/>
    <property type="match status" value="1"/>
</dbReference>
<accession>A0A1V6LN57</accession>
<dbReference type="InterPro" id="IPR045864">
    <property type="entry name" value="aa-tRNA-synth_II/BPL/LPL"/>
</dbReference>
<feature type="domain" description="BPL/LPL catalytic" evidence="2">
    <location>
        <begin position="1"/>
        <end position="177"/>
    </location>
</feature>